<dbReference type="GO" id="GO:0017056">
    <property type="term" value="F:structural constituent of nuclear pore"/>
    <property type="evidence" value="ECO:0007669"/>
    <property type="project" value="InterPro"/>
</dbReference>
<evidence type="ECO:0000256" key="8">
    <source>
        <dbReference type="ARBA" id="ARBA00038387"/>
    </source>
</evidence>
<keyword evidence="7" id="KW-0539">Nucleus</keyword>
<comment type="similarity">
    <text evidence="8">Belongs to the Nup188 family.</text>
</comment>
<keyword evidence="6" id="KW-0906">Nuclear pore complex</keyword>
<evidence type="ECO:0000259" key="10">
    <source>
        <dbReference type="Pfam" id="PF10487"/>
    </source>
</evidence>
<accession>A0A7D9CWE7</accession>
<keyword evidence="3" id="KW-0509">mRNA transport</keyword>
<dbReference type="GO" id="GO:0044611">
    <property type="term" value="C:nuclear pore inner ring"/>
    <property type="evidence" value="ECO:0007669"/>
    <property type="project" value="TreeGrafter"/>
</dbReference>
<dbReference type="GO" id="GO:0051028">
    <property type="term" value="P:mRNA transport"/>
    <property type="evidence" value="ECO:0007669"/>
    <property type="project" value="UniProtKB-KW"/>
</dbReference>
<keyword evidence="5" id="KW-0811">Translocation</keyword>
<evidence type="ECO:0000313" key="13">
    <source>
        <dbReference type="EMBL" id="VUG17397.1"/>
    </source>
</evidence>
<evidence type="ECO:0000259" key="12">
    <source>
        <dbReference type="Pfam" id="PF21093"/>
    </source>
</evidence>
<dbReference type="PANTHER" id="PTHR31431:SF1">
    <property type="entry name" value="NUCLEOPORIN NUP188"/>
    <property type="match status" value="1"/>
</dbReference>
<evidence type="ECO:0000313" key="14">
    <source>
        <dbReference type="Proteomes" id="UP000478008"/>
    </source>
</evidence>
<keyword evidence="2" id="KW-0813">Transport</keyword>
<organism evidence="13 14">
    <name type="scientific">Dekkera bruxellensis</name>
    <name type="common">Brettanomyces custersii</name>
    <dbReference type="NCBI Taxonomy" id="5007"/>
    <lineage>
        <taxon>Eukaryota</taxon>
        <taxon>Fungi</taxon>
        <taxon>Dikarya</taxon>
        <taxon>Ascomycota</taxon>
        <taxon>Saccharomycotina</taxon>
        <taxon>Pichiomycetes</taxon>
        <taxon>Pichiales</taxon>
        <taxon>Pichiaceae</taxon>
        <taxon>Brettanomyces</taxon>
    </lineage>
</organism>
<dbReference type="GO" id="GO:0006606">
    <property type="term" value="P:protein import into nucleus"/>
    <property type="evidence" value="ECO:0007669"/>
    <property type="project" value="TreeGrafter"/>
</dbReference>
<evidence type="ECO:0000256" key="9">
    <source>
        <dbReference type="ARBA" id="ARBA00040174"/>
    </source>
</evidence>
<keyword evidence="4" id="KW-0653">Protein transport</keyword>
<proteinExistence type="inferred from homology"/>
<dbReference type="InterPro" id="IPR018864">
    <property type="entry name" value="Nucleoporin_Nup188_N"/>
</dbReference>
<dbReference type="EMBL" id="CABFWN010000002">
    <property type="protein sequence ID" value="VUG17397.1"/>
    <property type="molecule type" value="Genomic_DNA"/>
</dbReference>
<evidence type="ECO:0000259" key="11">
    <source>
        <dbReference type="Pfam" id="PF18378"/>
    </source>
</evidence>
<dbReference type="Gene3D" id="1.25.10.70">
    <property type="match status" value="1"/>
</dbReference>
<evidence type="ECO:0000256" key="6">
    <source>
        <dbReference type="ARBA" id="ARBA00023132"/>
    </source>
</evidence>
<dbReference type="InterPro" id="IPR044840">
    <property type="entry name" value="Nup188"/>
</dbReference>
<gene>
    <name evidence="13" type="ORF">DEBR0S2_06172G</name>
</gene>
<dbReference type="Pfam" id="PF21093">
    <property type="entry name" value="Nup188_N-subdom_III"/>
    <property type="match status" value="1"/>
</dbReference>
<evidence type="ECO:0000256" key="5">
    <source>
        <dbReference type="ARBA" id="ARBA00023010"/>
    </source>
</evidence>
<reference evidence="13 14" key="1">
    <citation type="submission" date="2019-07" db="EMBL/GenBank/DDBJ databases">
        <authorList>
            <person name="Friedrich A."/>
            <person name="Schacherer J."/>
        </authorList>
    </citation>
    <scope>NUCLEOTIDE SEQUENCE [LARGE SCALE GENOMIC DNA]</scope>
</reference>
<dbReference type="InterPro" id="IPR041634">
    <property type="entry name" value="Nup188_C"/>
</dbReference>
<evidence type="ECO:0000256" key="2">
    <source>
        <dbReference type="ARBA" id="ARBA00022448"/>
    </source>
</evidence>
<dbReference type="PANTHER" id="PTHR31431">
    <property type="entry name" value="NUCLEOPORIN NUP188 HOMOLOG"/>
    <property type="match status" value="1"/>
</dbReference>
<name>A0A7D9CWE7_DEKBR</name>
<dbReference type="Proteomes" id="UP000478008">
    <property type="component" value="Unassembled WGS sequence"/>
</dbReference>
<feature type="domain" description="Nuclear pore protein Nup188 C-terminal" evidence="11">
    <location>
        <begin position="1293"/>
        <end position="1654"/>
    </location>
</feature>
<feature type="domain" description="Nucleoporin Nup188 N-terminal" evidence="10">
    <location>
        <begin position="44"/>
        <end position="504"/>
    </location>
</feature>
<keyword evidence="14" id="KW-1185">Reference proteome</keyword>
<dbReference type="Pfam" id="PF18378">
    <property type="entry name" value="Nup188_C"/>
    <property type="match status" value="1"/>
</dbReference>
<feature type="domain" description="Nucleoporin Nup188 N-terminal subdomain III" evidence="12">
    <location>
        <begin position="572"/>
        <end position="984"/>
    </location>
</feature>
<evidence type="ECO:0000256" key="7">
    <source>
        <dbReference type="ARBA" id="ARBA00023242"/>
    </source>
</evidence>
<dbReference type="Pfam" id="PF10487">
    <property type="entry name" value="Nup188_N"/>
    <property type="match status" value="1"/>
</dbReference>
<protein>
    <recommendedName>
        <fullName evidence="9">Nucleoporin NUP188</fullName>
    </recommendedName>
</protein>
<comment type="subcellular location">
    <subcellularLocation>
        <location evidence="1">Nucleus</location>
        <location evidence="1">Nuclear pore complex</location>
    </subcellularLocation>
</comment>
<dbReference type="InterPro" id="IPR048883">
    <property type="entry name" value="Nup188_N-subdom_III"/>
</dbReference>
<sequence length="1655" mass="185814">MALTVAALRSATAVSPTWTFEHILLLLQHEEQGPRDDKLLNGCLTSFLTTNKDIYTDGGLPFKAAKVEHKDLPKLFTLRTVKYENTLSEENTKYVNEISDILQLDQIEVLRIVLCASQKIPKQGLTDICTDTARLGLANSGKTETLLYYLSQVFREQRSIIRTCFLLLKNDNIATACSVSEEVSHGLMKNGYALVEKQIQNIDDIVSQLENKQADDQVGKLILHEYFLTLLDLLGYITYLVTTSETAVVASVVVKWFDLMYKTSYLSHFKSLDITSNEQQMTVEALCTVISLSLLDMDRNFGSLEDDWSYMNQPQCMLDINKALSESASNPIVLYAWSIILHRKYTVLDLESNKGTDGKAASFIDKFMPLATIRNLFVSFANNAARLGVTDALQNCHKLLQYDPIYSDILGSFVIAFAPYVRMADKTITEISNILSSASDDTVKRFFENPAAEDMMTLARAKLPLSLKSFVSLVGINANLATEEMKTFSSYMQIMPEKQFGYKYSIDDVNPDLIKLVEDVDVAPPFESGKELSLLLKQGTKAQVFPAGQLKVIKGEKASLLDASSNEDNAVLVAFLYTYSGWAVLGRIFHNLAIHLEDDEARISFLQRVFWLLTRVFRQSDSRTIADIISALDSFIGQHDFIDVTFRIFEQGLNIRSVPLLSACVDFLTALCVKGYSYRVWSYLYRSNLFGIRPGGCKIAMVTGTREVVSGDFVLTLSLLKLGSALVRDCIRIQENVSLKLKSQVIEALIAYFVQLFANFSSWKYTDVHQRPQIGSQCVRLFDAILTSLYGVDEYTKPENKVNSFFYASSKRILDAFLLPASQESRCVKPIVSLIESISSTFTDCVSSDMYGFWNYRWLHDAFSFASTLIKVRSTTLPDTVSSLEMELFSRLPNLVTLYLTNLDKRQLVSQLLISMASAKWHTEPPSFLTHLSHVHTEILLRCLCVDTGNRAELYTLRVTLYDLFSAVIKGGQEGLSIVLITGRDIKDSMHDDTKKLSASKSLSLLEVIKKDVGSIRIFPPHVALHMTDAISLAFSSWTSAEQQADDTEFVRQLLSKLDDFPPGGVKEDAPKSAYVDYCYEVRLISKVAEILSLYLFVSYDRADRQVILKKLNDPSFIKSLSSKFAVLGYDSSLQRAVESDFHRLWPSYKLSQFAIASGYKEHHYGSRSVFSFNLLELLLGESDNWSQISEQIESASINLQYAMAQVSVVKAYGALITCLCKVGKSEMDSGYLKLGAELMKQCDGSEITDIFGTVFQTRVELTFYICMCFSQNPDFKPDKQFLFEIISFCSKLLVSREVDLSGSLLSMEVNCYKPLLRILLIALSMVKAQLSDMTIQYSATFIDVFSVIICRSINVLFQNIKAKALSKPNTEIGHSPLVLKQTGDITLILSLLKVFMELDLHESVEKAVAKFVVTTGCFRTLCSVYGVSHMIKFHDNEVFADYSLMFLFEFVSHKKLIARELIRNGLFDVLIDSPISNRIQAGNAKAYPIANSGLQHLWSDGLLPIALVALSFFGDSILPQICLFATAFNKQIASTIQEWFNADSFICTKLIQETSQIVLLAKALSSLDAYNYIRNSVSEQFDQTAVVLVPGLDTETERKKLVIALKYLISHPKYLSLRIVPSNEDEQRILQSDDSSKLVEGVLAKLKELKSVLE</sequence>
<evidence type="ECO:0000256" key="4">
    <source>
        <dbReference type="ARBA" id="ARBA00022927"/>
    </source>
</evidence>
<evidence type="ECO:0000256" key="1">
    <source>
        <dbReference type="ARBA" id="ARBA00004567"/>
    </source>
</evidence>
<dbReference type="GO" id="GO:0006405">
    <property type="term" value="P:RNA export from nucleus"/>
    <property type="evidence" value="ECO:0007669"/>
    <property type="project" value="TreeGrafter"/>
</dbReference>
<evidence type="ECO:0000256" key="3">
    <source>
        <dbReference type="ARBA" id="ARBA00022816"/>
    </source>
</evidence>